<dbReference type="KEGG" id="kyr:CVV65_12310"/>
<dbReference type="InterPro" id="IPR014938">
    <property type="entry name" value="YfhH-like"/>
</dbReference>
<dbReference type="Gene3D" id="2.30.30.340">
    <property type="entry name" value="Hypothetical protein YfhH like domains"/>
    <property type="match status" value="1"/>
</dbReference>
<organism evidence="1 2">
    <name type="scientific">Kyrpidia spormannii</name>
    <dbReference type="NCBI Taxonomy" id="2055160"/>
    <lineage>
        <taxon>Bacteria</taxon>
        <taxon>Bacillati</taxon>
        <taxon>Bacillota</taxon>
        <taxon>Bacilli</taxon>
        <taxon>Bacillales</taxon>
        <taxon>Alicyclobacillaceae</taxon>
        <taxon>Kyrpidia</taxon>
    </lineage>
</organism>
<evidence type="ECO:0000313" key="2">
    <source>
        <dbReference type="Proteomes" id="UP000231932"/>
    </source>
</evidence>
<dbReference type="SUPFAM" id="SSF101697">
    <property type="entry name" value="Hypothetical protein YfhH"/>
    <property type="match status" value="1"/>
</dbReference>
<name>A0A2K8N8J6_9BACL</name>
<reference evidence="2" key="1">
    <citation type="submission" date="2017-11" db="EMBL/GenBank/DDBJ databases">
        <title>Complete Genome Sequence of Kyrpidia sp. Strain EA-1, a thermophilic, hydrogen-oxidizing Bacterium, isolated from the Azores.</title>
        <authorList>
            <person name="Reiner J.E."/>
            <person name="Lapp C.J."/>
            <person name="Bunk B."/>
            <person name="Gescher J."/>
        </authorList>
    </citation>
    <scope>NUCLEOTIDE SEQUENCE [LARGE SCALE GENOMIC DNA]</scope>
    <source>
        <strain evidence="2">EA-1</strain>
    </source>
</reference>
<dbReference type="AlphaFoldDB" id="A0A2K8N8J6"/>
<sequence>MWQMSQEELLAEMERLQKEAERCREEGRWNEWEVLKRRYDVARSHLVEAGTVRVGGQYRVEDHEGLFTVTRVRGIMAFGYFTPPGNDPTQEEQAFLVALLHPPGDDPDEK</sequence>
<protein>
    <submittedName>
        <fullName evidence="1">DUF1811 domain-containing protein</fullName>
    </submittedName>
</protein>
<accession>A0A2K8N8J6</accession>
<dbReference type="InterPro" id="IPR036289">
    <property type="entry name" value="YfhH"/>
</dbReference>
<proteinExistence type="predicted"/>
<dbReference type="EMBL" id="CP024955">
    <property type="protein sequence ID" value="ATY85613.1"/>
    <property type="molecule type" value="Genomic_DNA"/>
</dbReference>
<dbReference type="Pfam" id="PF08838">
    <property type="entry name" value="DUF1811"/>
    <property type="match status" value="1"/>
</dbReference>
<dbReference type="Proteomes" id="UP000231932">
    <property type="component" value="Chromosome"/>
</dbReference>
<gene>
    <name evidence="1" type="ORF">CVV65_12310</name>
</gene>
<keyword evidence="2" id="KW-1185">Reference proteome</keyword>
<evidence type="ECO:0000313" key="1">
    <source>
        <dbReference type="EMBL" id="ATY85613.1"/>
    </source>
</evidence>
<dbReference type="Gene3D" id="1.10.287.880">
    <property type="entry name" value="Hypothetical protein YfhH domain"/>
    <property type="match status" value="1"/>
</dbReference>